<dbReference type="InterPro" id="IPR025836">
    <property type="entry name" value="Zn_knuckle_CX2CX4HX4C"/>
</dbReference>
<dbReference type="GO" id="GO:0008270">
    <property type="term" value="F:zinc ion binding"/>
    <property type="evidence" value="ECO:0007669"/>
    <property type="project" value="UniProtKB-KW"/>
</dbReference>
<proteinExistence type="predicted"/>
<dbReference type="EMBL" id="PKMF04000815">
    <property type="protein sequence ID" value="KAK7818681.1"/>
    <property type="molecule type" value="Genomic_DNA"/>
</dbReference>
<dbReference type="Gene3D" id="3.60.10.10">
    <property type="entry name" value="Endonuclease/exonuclease/phosphatase"/>
    <property type="match status" value="1"/>
</dbReference>
<dbReference type="PROSITE" id="PS50158">
    <property type="entry name" value="ZF_CCHC"/>
    <property type="match status" value="1"/>
</dbReference>
<dbReference type="Proteomes" id="UP000237347">
    <property type="component" value="Unassembled WGS sequence"/>
</dbReference>
<reference evidence="4 5" key="1">
    <citation type="journal article" date="2018" name="Sci. Data">
        <title>The draft genome sequence of cork oak.</title>
        <authorList>
            <person name="Ramos A.M."/>
            <person name="Usie A."/>
            <person name="Barbosa P."/>
            <person name="Barros P.M."/>
            <person name="Capote T."/>
            <person name="Chaves I."/>
            <person name="Simoes F."/>
            <person name="Abreu I."/>
            <person name="Carrasquinho I."/>
            <person name="Faro C."/>
            <person name="Guimaraes J.B."/>
            <person name="Mendonca D."/>
            <person name="Nobrega F."/>
            <person name="Rodrigues L."/>
            <person name="Saibo N.J.M."/>
            <person name="Varela M.C."/>
            <person name="Egas C."/>
            <person name="Matos J."/>
            <person name="Miguel C.M."/>
            <person name="Oliveira M.M."/>
            <person name="Ricardo C.P."/>
            <person name="Goncalves S."/>
        </authorList>
    </citation>
    <scope>NUCLEOTIDE SEQUENCE [LARGE SCALE GENOMIC DNA]</scope>
    <source>
        <strain evidence="5">cv. HL8</strain>
    </source>
</reference>
<evidence type="ECO:0000256" key="2">
    <source>
        <dbReference type="SAM" id="MobiDB-lite"/>
    </source>
</evidence>
<feature type="domain" description="CCHC-type" evidence="3">
    <location>
        <begin position="205"/>
        <end position="218"/>
    </location>
</feature>
<dbReference type="InterPro" id="IPR036691">
    <property type="entry name" value="Endo/exonu/phosph_ase_sf"/>
</dbReference>
<dbReference type="AlphaFoldDB" id="A0AAW0IX14"/>
<keyword evidence="1" id="KW-0862">Zinc</keyword>
<keyword evidence="1" id="KW-0479">Metal-binding</keyword>
<dbReference type="Pfam" id="PF14111">
    <property type="entry name" value="DUF4283"/>
    <property type="match status" value="1"/>
</dbReference>
<evidence type="ECO:0000313" key="5">
    <source>
        <dbReference type="Proteomes" id="UP000237347"/>
    </source>
</evidence>
<evidence type="ECO:0000259" key="3">
    <source>
        <dbReference type="PROSITE" id="PS50158"/>
    </source>
</evidence>
<evidence type="ECO:0000313" key="4">
    <source>
        <dbReference type="EMBL" id="KAK7818681.1"/>
    </source>
</evidence>
<name>A0AAW0IX14_QUESU</name>
<organism evidence="4 5">
    <name type="scientific">Quercus suber</name>
    <name type="common">Cork oak</name>
    <dbReference type="NCBI Taxonomy" id="58331"/>
    <lineage>
        <taxon>Eukaryota</taxon>
        <taxon>Viridiplantae</taxon>
        <taxon>Streptophyta</taxon>
        <taxon>Embryophyta</taxon>
        <taxon>Tracheophyta</taxon>
        <taxon>Spermatophyta</taxon>
        <taxon>Magnoliopsida</taxon>
        <taxon>eudicotyledons</taxon>
        <taxon>Gunneridae</taxon>
        <taxon>Pentapetalae</taxon>
        <taxon>rosids</taxon>
        <taxon>fabids</taxon>
        <taxon>Fagales</taxon>
        <taxon>Fagaceae</taxon>
        <taxon>Quercus</taxon>
    </lineage>
</organism>
<evidence type="ECO:0000256" key="1">
    <source>
        <dbReference type="PROSITE-ProRule" id="PRU00047"/>
    </source>
</evidence>
<dbReference type="InterPro" id="IPR001878">
    <property type="entry name" value="Znf_CCHC"/>
</dbReference>
<gene>
    <name evidence="4" type="ORF">CFP56_041128</name>
</gene>
<accession>A0AAW0IX14</accession>
<comment type="caution">
    <text evidence="4">The sequence shown here is derived from an EMBL/GenBank/DDBJ whole genome shotgun (WGS) entry which is preliminary data.</text>
</comment>
<keyword evidence="1" id="KW-0863">Zinc-finger</keyword>
<dbReference type="InterPro" id="IPR040256">
    <property type="entry name" value="At4g02000-like"/>
</dbReference>
<dbReference type="Pfam" id="PF14392">
    <property type="entry name" value="zf-CCHC_4"/>
    <property type="match status" value="1"/>
</dbReference>
<sequence length="771" mass="86366">MEISELVSRTEKCSCQDIRLELPPNQKTNTQTELLLLAKLLTTKNTSLNMVKEITQKAWKPAFPMDVKKLSQNIFMFSFIHEADLHKVYNKRPWSIRGGHLILKHWSSDLTWQEVDFSSSAFWIQIHGLPNLWRTEENIKKIGSKAGPVIDVDLTGDPGGVWRKFIRVRVEVNIANPLLPGIFLPRPNKSDLWIGLKYEKIADICYRCGVIGHVQDSCTAESFQLCNSSGKCFNAAGPWLRAECDGTPPGAFQENNHTPVTTKSPGTQPISVVTEITPASYTKPQPPHNQDHSIGPPSTWSILSVPSHQPGHQHTTIMEKDTTVNEISEAVTNPVLAIPEVHTSSFHVPATQDNSATHNLILLTPVKINLTPLISTSEVSPPRTHKNLDPPLSPVGLTPSPTYPSLDPHRPPSPDRYIPNPVSINPALSVNPNPPFSKSNLYSQHIIPLPNHLTPPTLSCNQKRKNSVPELEHFSKRLRKAVEGPEPIYFDPNTVTFIPRSRLEQFIVNEEVTPGHYGGLCMMWKNGIHIKEVDFNNNLIAVKVFDSVIDWLLVGFYGPPYYTKKKEAWGNLFALLEAHQGPWACMGDFNFIINDDEQFGSRRGSSSVANYLKELLFEFNAVDLGFSGNKFTWAKGRWGSATIKRRLDRGVANISWRLAYPKATITHLGAINSDHTPILLDTNPEESFTHRPFRFEAIWLRDESCQAVIDKAWNIEATGSEGTEVDSIAFQILDLQDTFDGSSSMVLGVLREEHSRLVPIYSLPRPATIFV</sequence>
<dbReference type="GO" id="GO:0003676">
    <property type="term" value="F:nucleic acid binding"/>
    <property type="evidence" value="ECO:0007669"/>
    <property type="project" value="InterPro"/>
</dbReference>
<keyword evidence="5" id="KW-1185">Reference proteome</keyword>
<dbReference type="SUPFAM" id="SSF56219">
    <property type="entry name" value="DNase I-like"/>
    <property type="match status" value="1"/>
</dbReference>
<dbReference type="PANTHER" id="PTHR31286:SF178">
    <property type="entry name" value="DUF4283 DOMAIN-CONTAINING PROTEIN"/>
    <property type="match status" value="1"/>
</dbReference>
<protein>
    <recommendedName>
        <fullName evidence="3">CCHC-type domain-containing protein</fullName>
    </recommendedName>
</protein>
<dbReference type="InterPro" id="IPR025558">
    <property type="entry name" value="DUF4283"/>
</dbReference>
<feature type="region of interest" description="Disordered" evidence="2">
    <location>
        <begin position="376"/>
        <end position="413"/>
    </location>
</feature>
<dbReference type="PANTHER" id="PTHR31286">
    <property type="entry name" value="GLYCINE-RICH CELL WALL STRUCTURAL PROTEIN 1.8-LIKE"/>
    <property type="match status" value="1"/>
</dbReference>